<dbReference type="EMBL" id="BNDY01000021">
    <property type="protein sequence ID" value="GHI43638.1"/>
    <property type="molecule type" value="Genomic_DNA"/>
</dbReference>
<dbReference type="Proteomes" id="UP001050808">
    <property type="component" value="Unassembled WGS sequence"/>
</dbReference>
<comment type="caution">
    <text evidence="1">The sequence shown here is derived from an EMBL/GenBank/DDBJ whole genome shotgun (WGS) entry which is preliminary data.</text>
</comment>
<accession>A0ABQ3R291</accession>
<keyword evidence="2" id="KW-1185">Reference proteome</keyword>
<gene>
    <name evidence="1" type="ORF">Sviol_80460</name>
</gene>
<evidence type="ECO:0000313" key="1">
    <source>
        <dbReference type="EMBL" id="GHI43638.1"/>
    </source>
</evidence>
<proteinExistence type="predicted"/>
<protein>
    <submittedName>
        <fullName evidence="1">Uncharacterized protein</fullName>
    </submittedName>
</protein>
<organism evidence="1 2">
    <name type="scientific">Streptomyces violascens</name>
    <dbReference type="NCBI Taxonomy" id="67381"/>
    <lineage>
        <taxon>Bacteria</taxon>
        <taxon>Bacillati</taxon>
        <taxon>Actinomycetota</taxon>
        <taxon>Actinomycetes</taxon>
        <taxon>Kitasatosporales</taxon>
        <taxon>Streptomycetaceae</taxon>
        <taxon>Streptomyces</taxon>
    </lineage>
</organism>
<name>A0ABQ3R291_9ACTN</name>
<reference evidence="1" key="1">
    <citation type="submission" date="2024-05" db="EMBL/GenBank/DDBJ databases">
        <title>Whole genome shotgun sequence of Streptomyces violascens NBRC 12920.</title>
        <authorList>
            <person name="Komaki H."/>
            <person name="Tamura T."/>
        </authorList>
    </citation>
    <scope>NUCLEOTIDE SEQUENCE</scope>
    <source>
        <strain evidence="1">NBRC 12920</strain>
    </source>
</reference>
<evidence type="ECO:0000313" key="2">
    <source>
        <dbReference type="Proteomes" id="UP001050808"/>
    </source>
</evidence>
<sequence>MQFQIGCPPLEAKQSRLKIPLVTLPDQLVPERHVVRGMGEQRERLPYRLAQLKRIMQGVTHFIEFVLFRPGSVDDKAVRRDLLPAGEEDLRRIHLVGTGRGYRRAGRDSDSPVIRMLKWRQDSLPYCLHPSAFALTFDVRHI</sequence>